<protein>
    <recommendedName>
        <fullName evidence="3">Methyltransferase domain-containing protein</fullName>
    </recommendedName>
</protein>
<dbReference type="InterPro" id="IPR029063">
    <property type="entry name" value="SAM-dependent_MTases_sf"/>
</dbReference>
<dbReference type="EMBL" id="JAVRQU010000019">
    <property type="protein sequence ID" value="KAK5692354.1"/>
    <property type="molecule type" value="Genomic_DNA"/>
</dbReference>
<evidence type="ECO:0000313" key="4">
    <source>
        <dbReference type="EMBL" id="KAK5692354.1"/>
    </source>
</evidence>
<dbReference type="PANTHER" id="PTHR43861:SF1">
    <property type="entry name" value="TRANS-ACONITATE 2-METHYLTRANSFERASE"/>
    <property type="match status" value="1"/>
</dbReference>
<evidence type="ECO:0000259" key="3">
    <source>
        <dbReference type="Pfam" id="PF13649"/>
    </source>
</evidence>
<dbReference type="AlphaFoldDB" id="A0AAN7VZ14"/>
<evidence type="ECO:0000256" key="2">
    <source>
        <dbReference type="ARBA" id="ARBA00022679"/>
    </source>
</evidence>
<dbReference type="Gene3D" id="3.40.50.150">
    <property type="entry name" value="Vaccinia Virus protein VP39"/>
    <property type="match status" value="1"/>
</dbReference>
<keyword evidence="2" id="KW-0808">Transferase</keyword>
<organism evidence="4 5">
    <name type="scientific">Elasticomyces elasticus</name>
    <dbReference type="NCBI Taxonomy" id="574655"/>
    <lineage>
        <taxon>Eukaryota</taxon>
        <taxon>Fungi</taxon>
        <taxon>Dikarya</taxon>
        <taxon>Ascomycota</taxon>
        <taxon>Pezizomycotina</taxon>
        <taxon>Dothideomycetes</taxon>
        <taxon>Dothideomycetidae</taxon>
        <taxon>Mycosphaerellales</taxon>
        <taxon>Teratosphaeriaceae</taxon>
        <taxon>Elasticomyces</taxon>
    </lineage>
</organism>
<dbReference type="SUPFAM" id="SSF53335">
    <property type="entry name" value="S-adenosyl-L-methionine-dependent methyltransferases"/>
    <property type="match status" value="1"/>
</dbReference>
<evidence type="ECO:0000256" key="1">
    <source>
        <dbReference type="ARBA" id="ARBA00022603"/>
    </source>
</evidence>
<feature type="domain" description="Methyltransferase" evidence="3">
    <location>
        <begin position="43"/>
        <end position="132"/>
    </location>
</feature>
<evidence type="ECO:0000313" key="5">
    <source>
        <dbReference type="Proteomes" id="UP001310594"/>
    </source>
</evidence>
<comment type="caution">
    <text evidence="4">The sequence shown here is derived from an EMBL/GenBank/DDBJ whole genome shotgun (WGS) entry which is preliminary data.</text>
</comment>
<name>A0AAN7VZ14_9PEZI</name>
<sequence>MTTEEHDMWDGLNIEYENAYQDNPFKKAMVAEVISLLAPGSSVLDVGCGTGVPVSQLLAEAGMNVTGTDVAPKMVEHARKRVKGTFEVADMVNYGPNGTYDAIFIVYSQLGLTYAAFHGAVWRLVQSLRPAGILAIGQSPAEDIPKDDPAWDSTHTYVEGYNLPFWGEPFATLMFTRQGQKNFLESIGLDVVYDTLDVFQPDNPKCHPEHQQYVVARRRGDQAVQKPLPLPIQRTCEASRNPVLETVGLCAHQHEVT</sequence>
<gene>
    <name evidence="4" type="ORF">LTR97_010662</name>
</gene>
<dbReference type="CDD" id="cd02440">
    <property type="entry name" value="AdoMet_MTases"/>
    <property type="match status" value="1"/>
</dbReference>
<dbReference type="InterPro" id="IPR041698">
    <property type="entry name" value="Methyltransf_25"/>
</dbReference>
<reference evidence="4" key="1">
    <citation type="submission" date="2023-08" db="EMBL/GenBank/DDBJ databases">
        <title>Black Yeasts Isolated from many extreme environments.</title>
        <authorList>
            <person name="Coleine C."/>
            <person name="Stajich J.E."/>
            <person name="Selbmann L."/>
        </authorList>
    </citation>
    <scope>NUCLEOTIDE SEQUENCE</scope>
    <source>
        <strain evidence="4">CCFEE 5810</strain>
    </source>
</reference>
<dbReference type="PANTHER" id="PTHR43861">
    <property type="entry name" value="TRANS-ACONITATE 2-METHYLTRANSFERASE-RELATED"/>
    <property type="match status" value="1"/>
</dbReference>
<dbReference type="GO" id="GO:0008168">
    <property type="term" value="F:methyltransferase activity"/>
    <property type="evidence" value="ECO:0007669"/>
    <property type="project" value="UniProtKB-KW"/>
</dbReference>
<dbReference type="Pfam" id="PF13649">
    <property type="entry name" value="Methyltransf_25"/>
    <property type="match status" value="1"/>
</dbReference>
<proteinExistence type="predicted"/>
<keyword evidence="1" id="KW-0489">Methyltransferase</keyword>
<dbReference type="GO" id="GO:0032259">
    <property type="term" value="P:methylation"/>
    <property type="evidence" value="ECO:0007669"/>
    <property type="project" value="UniProtKB-KW"/>
</dbReference>
<accession>A0AAN7VZ14</accession>
<dbReference type="Proteomes" id="UP001310594">
    <property type="component" value="Unassembled WGS sequence"/>
</dbReference>